<comment type="caution">
    <text evidence="1">The sequence shown here is derived from an EMBL/GenBank/DDBJ whole genome shotgun (WGS) entry which is preliminary data.</text>
</comment>
<accession>A0A2C5XZS2</accession>
<gene>
    <name evidence="1" type="ORF">CDD80_5345</name>
</gene>
<dbReference type="EMBL" id="NJES01000521">
    <property type="protein sequence ID" value="PHH71358.1"/>
    <property type="molecule type" value="Genomic_DNA"/>
</dbReference>
<keyword evidence="2" id="KW-1185">Reference proteome</keyword>
<protein>
    <submittedName>
        <fullName evidence="1">Uncharacterized protein</fullName>
    </submittedName>
</protein>
<evidence type="ECO:0000313" key="1">
    <source>
        <dbReference type="EMBL" id="PHH71358.1"/>
    </source>
</evidence>
<dbReference type="AlphaFoldDB" id="A0A2C5XZS2"/>
<dbReference type="Proteomes" id="UP000226431">
    <property type="component" value="Unassembled WGS sequence"/>
</dbReference>
<name>A0A2C5XZS2_9HYPO</name>
<sequence length="126" mass="13516">METPSVGILSTTLRTLESYVVLGRKTAHRLAPVCGCLRLGRPRAGPCTSSVIPSTFNLEPPAFSSALAIQSALTVGIESRNTYFTSWSPLHTSSFSPASSTALLSLHVSATAEPRAFLRRRPDTTR</sequence>
<reference evidence="1 2" key="1">
    <citation type="submission" date="2017-06" db="EMBL/GenBank/DDBJ databases">
        <title>Ant-infecting Ophiocordyceps genomes reveal a high diversity of potential behavioral manipulation genes and a possible major role for enterotoxins.</title>
        <authorList>
            <person name="De Bekker C."/>
            <person name="Evans H.C."/>
            <person name="Brachmann A."/>
            <person name="Hughes D.P."/>
        </authorList>
    </citation>
    <scope>NUCLEOTIDE SEQUENCE [LARGE SCALE GENOMIC DNA]</scope>
    <source>
        <strain evidence="1 2">Map16</strain>
    </source>
</reference>
<evidence type="ECO:0000313" key="2">
    <source>
        <dbReference type="Proteomes" id="UP000226431"/>
    </source>
</evidence>
<proteinExistence type="predicted"/>
<organism evidence="1 2">
    <name type="scientific">Ophiocordyceps camponoti-rufipedis</name>
    <dbReference type="NCBI Taxonomy" id="2004952"/>
    <lineage>
        <taxon>Eukaryota</taxon>
        <taxon>Fungi</taxon>
        <taxon>Dikarya</taxon>
        <taxon>Ascomycota</taxon>
        <taxon>Pezizomycotina</taxon>
        <taxon>Sordariomycetes</taxon>
        <taxon>Hypocreomycetidae</taxon>
        <taxon>Hypocreales</taxon>
        <taxon>Ophiocordycipitaceae</taxon>
        <taxon>Ophiocordyceps</taxon>
    </lineage>
</organism>